<dbReference type="InterPro" id="IPR003593">
    <property type="entry name" value="AAA+_ATPase"/>
</dbReference>
<feature type="domain" description="AAA+ ATPase" evidence="3">
    <location>
        <begin position="127"/>
        <end position="282"/>
    </location>
</feature>
<protein>
    <submittedName>
        <fullName evidence="4">AAA ATPase central domain protein</fullName>
    </submittedName>
</protein>
<organism evidence="4 5">
    <name type="scientific">Oceanithermus profundus (strain DSM 14977 / NBRC 100410 / VKM B-2274 / 506)</name>
    <dbReference type="NCBI Taxonomy" id="670487"/>
    <lineage>
        <taxon>Bacteria</taxon>
        <taxon>Thermotogati</taxon>
        <taxon>Deinococcota</taxon>
        <taxon>Deinococci</taxon>
        <taxon>Thermales</taxon>
        <taxon>Thermaceae</taxon>
        <taxon>Oceanithermus</taxon>
    </lineage>
</organism>
<dbReference type="PANTHER" id="PTHR20953:SF3">
    <property type="entry name" value="P-LOOP CONTAINING NUCLEOSIDE TRIPHOSPHATE HYDROLASES SUPERFAMILY PROTEIN"/>
    <property type="match status" value="1"/>
</dbReference>
<dbReference type="HOGENOM" id="CLU_022515_0_1_0"/>
<dbReference type="OrthoDB" id="9768243at2"/>
<reference evidence="5" key="1">
    <citation type="submission" date="2010-11" db="EMBL/GenBank/DDBJ databases">
        <title>The complete sequence of plasmid of Oceanithermus profundus DSM 14977.</title>
        <authorList>
            <consortium name="US DOE Joint Genome Institute (JGI-PGF)"/>
            <person name="Lucas S."/>
            <person name="Copeland A."/>
            <person name="Lapidus A."/>
            <person name="Bruce D."/>
            <person name="Goodwin L."/>
            <person name="Pitluck S."/>
            <person name="Kyrpides N."/>
            <person name="Mavromatis K."/>
            <person name="Pagani I."/>
            <person name="Ivanova N."/>
            <person name="Zhang X."/>
            <person name="Brettin T."/>
            <person name="Detter J.C."/>
            <person name="Tapia R."/>
            <person name="Han C."/>
            <person name="Land M."/>
            <person name="Hauser L."/>
            <person name="Markowitz V."/>
            <person name="Cheng J.-F."/>
            <person name="Hugenholtz P."/>
            <person name="Woyke T."/>
            <person name="Wu D."/>
            <person name="Tindall B."/>
            <person name="Faehnrich R."/>
            <person name="Brambilla E."/>
            <person name="Klenk H.-P."/>
            <person name="Eisen J.A."/>
        </authorList>
    </citation>
    <scope>NUCLEOTIDE SEQUENCE [LARGE SCALE GENOMIC DNA]</scope>
    <source>
        <strain evidence="5">DSM 14977 / NBRC 100410 / VKM B-2274 / 506</strain>
        <plasmid evidence="5">Plasmid pOCEPR01</plasmid>
    </source>
</reference>
<dbReference type="GO" id="GO:0005524">
    <property type="term" value="F:ATP binding"/>
    <property type="evidence" value="ECO:0007669"/>
    <property type="project" value="UniProtKB-KW"/>
</dbReference>
<keyword evidence="1" id="KW-0547">Nucleotide-binding</keyword>
<dbReference type="Proteomes" id="UP000008722">
    <property type="component" value="Plasmid pOCEPR01"/>
</dbReference>
<evidence type="ECO:0000259" key="3">
    <source>
        <dbReference type="SMART" id="SM00382"/>
    </source>
</evidence>
<name>E4UAK7_OCEP5</name>
<dbReference type="eggNOG" id="COG3854">
    <property type="taxonomic scope" value="Bacteria"/>
</dbReference>
<dbReference type="InterPro" id="IPR045735">
    <property type="entry name" value="Spore_III_AA_AAA+_ATPase"/>
</dbReference>
<dbReference type="Pfam" id="PF19568">
    <property type="entry name" value="Spore_III_AA"/>
    <property type="match status" value="1"/>
</dbReference>
<dbReference type="RefSeq" id="WP_013449765.1">
    <property type="nucleotide sequence ID" value="NC_014753.1"/>
</dbReference>
<evidence type="ECO:0000313" key="5">
    <source>
        <dbReference type="Proteomes" id="UP000008722"/>
    </source>
</evidence>
<dbReference type="EMBL" id="CP002362">
    <property type="protein sequence ID" value="ADR37786.1"/>
    <property type="molecule type" value="Genomic_DNA"/>
</dbReference>
<dbReference type="PANTHER" id="PTHR20953">
    <property type="entry name" value="KINASE-RELATED"/>
    <property type="match status" value="1"/>
</dbReference>
<dbReference type="InterPro" id="IPR027417">
    <property type="entry name" value="P-loop_NTPase"/>
</dbReference>
<dbReference type="AlphaFoldDB" id="E4UAK7"/>
<dbReference type="SUPFAM" id="SSF52540">
    <property type="entry name" value="P-loop containing nucleoside triphosphate hydrolases"/>
    <property type="match status" value="1"/>
</dbReference>
<dbReference type="SMART" id="SM00382">
    <property type="entry name" value="AAA"/>
    <property type="match status" value="1"/>
</dbReference>
<sequence>MNREKLPEDLEALIQRLPAKFRRPFREHPDLSEATLQIGRPLTVSWGDWERRFVEYEDLIPAREDIQRIAQQFAGIKDDGRAGIDGTAHRVSAIFDRMNNIVGFTVRVARHFPGALPESLKLELLRSKGSVLIVGAPGSGKTTLLRAVAAAFADAIGPHLNIIDTSNEIGGVGETPIHELRHARWHQVPNPAKQPEVIRRAIANHGPLVLILDEVGYHGDVPEVEAAARRGVQVIATVHGYGIFDVIENAHYSPLLGHPDLNSRVRLARPAFQSLLEVRAKGKFYWLPDLADAVDRALAGEPVKGQRIGHWADGEPDYPPGAGLTVRKGLRSPTLKGDGGANVAL</sequence>
<reference evidence="4 5" key="2">
    <citation type="journal article" date="2011" name="Stand. Genomic Sci.">
        <title>Complete genome sequence of Oceanithermus profundus type strain (506).</title>
        <authorList>
            <person name="Pati A."/>
            <person name="Zhang X."/>
            <person name="Lapidus A."/>
            <person name="Nolan M."/>
            <person name="Lucas S."/>
            <person name="Del Rio T.G."/>
            <person name="Tice H."/>
            <person name="Cheng J.F."/>
            <person name="Tapia R."/>
            <person name="Han C."/>
            <person name="Goodwin L."/>
            <person name="Pitluck S."/>
            <person name="Liolios K."/>
            <person name="Pagani I."/>
            <person name="Ivanova N."/>
            <person name="Mavromatis K."/>
            <person name="Chen A."/>
            <person name="Palaniappan K."/>
            <person name="Hauser L."/>
            <person name="Jeffries C.D."/>
            <person name="Brambilla E.M."/>
            <person name="Rohl A."/>
            <person name="Mwirichia R."/>
            <person name="Rohde M."/>
            <person name="Tindall B.J."/>
            <person name="Sikorski J."/>
            <person name="Wirth R."/>
            <person name="Goker M."/>
            <person name="Woyke T."/>
            <person name="Detter J.C."/>
            <person name="Bristow J."/>
            <person name="Eisen J.A."/>
            <person name="Markowitz V."/>
            <person name="Hugenholtz P."/>
            <person name="Kyrpides N.C."/>
            <person name="Klenk H.P."/>
            <person name="Land M."/>
        </authorList>
    </citation>
    <scope>NUCLEOTIDE SEQUENCE [LARGE SCALE GENOMIC DNA]</scope>
    <source>
        <strain evidence="5">DSM 14977 / NBRC 100410 / VKM B-2274 / 506</strain>
        <plasmid evidence="5">Plasmid pOCEPR01</plasmid>
    </source>
</reference>
<evidence type="ECO:0000313" key="4">
    <source>
        <dbReference type="EMBL" id="ADR37786.1"/>
    </source>
</evidence>
<proteinExistence type="predicted"/>
<keyword evidence="2" id="KW-0067">ATP-binding</keyword>
<evidence type="ECO:0000256" key="2">
    <source>
        <dbReference type="ARBA" id="ARBA00022840"/>
    </source>
</evidence>
<gene>
    <name evidence="4" type="ordered locus">Ocepr_2338</name>
</gene>
<geneLocation type="plasmid" evidence="4 5">
    <name>pOCEPR01</name>
</geneLocation>
<dbReference type="Gene3D" id="3.40.50.300">
    <property type="entry name" value="P-loop containing nucleotide triphosphate hydrolases"/>
    <property type="match status" value="1"/>
</dbReference>
<evidence type="ECO:0000256" key="1">
    <source>
        <dbReference type="ARBA" id="ARBA00022741"/>
    </source>
</evidence>
<keyword evidence="5" id="KW-1185">Reference proteome</keyword>
<dbReference type="KEGG" id="opr:Ocepr_2338"/>
<accession>E4UAK7</accession>
<keyword evidence="4" id="KW-0614">Plasmid</keyword>